<dbReference type="EMBL" id="CP092014">
    <property type="protein sequence ID" value="WFN96474.1"/>
    <property type="molecule type" value="Genomic_DNA"/>
</dbReference>
<dbReference type="Proteomes" id="UP001222680">
    <property type="component" value="Chromosome"/>
</dbReference>
<keyword evidence="2" id="KW-1185">Reference proteome</keyword>
<sequence length="169" mass="19529">MGKNPKKSEINEINEKYEERPSFQMMTNKNDMQAILNQFKEIKSTTFKFDYIDFKGGPMTALQPFVNTTTIDMKFNHDDKTKIQALSQNMMNAYNSMSDIVKARVTAVDHKGIEKVIDFMNCPTFFESYNFDIIAEQVDGMTNENYTTNPVFDIIKDEIQNGANKNVFI</sequence>
<name>A0ABY8GG32_EDWIC</name>
<reference evidence="1 2" key="1">
    <citation type="submission" date="2022-02" db="EMBL/GenBank/DDBJ databases">
        <title>Phenotypic, genotypic and serological characterization of Edwardsiella ictaluri from catfish and ornamental fish species.</title>
        <authorList>
            <person name="Rose D."/>
            <person name="Tekedar H.C."/>
            <person name="Waldbieser G.C."/>
            <person name="Aarattuthodi S."/>
            <person name="Griffin M.J."/>
        </authorList>
    </citation>
    <scope>NUCLEOTIDE SEQUENCE [LARGE SCALE GENOMIC DNA]</scope>
    <source>
        <strain evidence="1 2">13 TAL-140 K3</strain>
    </source>
</reference>
<evidence type="ECO:0000313" key="1">
    <source>
        <dbReference type="EMBL" id="WFN96474.1"/>
    </source>
</evidence>
<accession>A0ABY8GG32</accession>
<gene>
    <name evidence="1" type="ORF">MAY91_17485</name>
</gene>
<proteinExistence type="predicted"/>
<evidence type="ECO:0000313" key="2">
    <source>
        <dbReference type="Proteomes" id="UP001222680"/>
    </source>
</evidence>
<organism evidence="1 2">
    <name type="scientific">Edwardsiella ictaluri</name>
    <dbReference type="NCBI Taxonomy" id="67780"/>
    <lineage>
        <taxon>Bacteria</taxon>
        <taxon>Pseudomonadati</taxon>
        <taxon>Pseudomonadota</taxon>
        <taxon>Gammaproteobacteria</taxon>
        <taxon>Enterobacterales</taxon>
        <taxon>Hafniaceae</taxon>
        <taxon>Edwardsiella</taxon>
    </lineage>
</organism>
<protein>
    <submittedName>
        <fullName evidence="1">Uncharacterized protein</fullName>
    </submittedName>
</protein>